<gene>
    <name evidence="12" type="ORF">IW245_001303</name>
</gene>
<name>A0A8J7KGN3_9ACTN</name>
<dbReference type="NCBIfam" id="NF006829">
    <property type="entry name" value="PRK09352.1"/>
    <property type="match status" value="1"/>
</dbReference>
<comment type="caution">
    <text evidence="12">The sequence shown here is derived from an EMBL/GenBank/DDBJ whole genome shotgun (WGS) entry which is preliminary data.</text>
</comment>
<evidence type="ECO:0000313" key="12">
    <source>
        <dbReference type="EMBL" id="MBG6135109.1"/>
    </source>
</evidence>
<comment type="pathway">
    <text evidence="1">Lipid metabolism.</text>
</comment>
<evidence type="ECO:0000256" key="5">
    <source>
        <dbReference type="ARBA" id="ARBA00022679"/>
    </source>
</evidence>
<dbReference type="Proteomes" id="UP000622552">
    <property type="component" value="Unassembled WGS sequence"/>
</dbReference>
<dbReference type="InterPro" id="IPR013751">
    <property type="entry name" value="ACP_syn_III_N"/>
</dbReference>
<dbReference type="RefSeq" id="WP_197002266.1">
    <property type="nucleotide sequence ID" value="NZ_BONS01000003.1"/>
</dbReference>
<evidence type="ECO:0000313" key="13">
    <source>
        <dbReference type="Proteomes" id="UP000622552"/>
    </source>
</evidence>
<dbReference type="Gene3D" id="3.40.47.10">
    <property type="match status" value="1"/>
</dbReference>
<sequence length="318" mass="33651">MESYGSVITGLADYRPTNLVTNEELSKSTTVTPEWIEDRTGIRSRHHAGPEETIVAMAAEAGKKALTMAGLDYADVDLVILATASRAQRMPGAAPQVASTIGLPNAGAFDVNAVCAGFTYSLALASNAVRVGDAKHALVVGAERTSDWINPETPDTYAIFGDGAGAAVVSRSEKHGIFPAVWGSDGKRAPVLELTDFPELGREYVTMDGPLVYKWATSNMPKAAKRAAARAGVELSDVKWLVMHQANKRILDTVARALRWDDECVARDVVEAGNTSAASVPLALTRLHESGRTTPGDLVLTLGFGAGLTYAGQIVTMP</sequence>
<reference evidence="12" key="1">
    <citation type="submission" date="2020-11" db="EMBL/GenBank/DDBJ databases">
        <title>Sequencing the genomes of 1000 actinobacteria strains.</title>
        <authorList>
            <person name="Klenk H.-P."/>
        </authorList>
    </citation>
    <scope>NUCLEOTIDE SEQUENCE</scope>
    <source>
        <strain evidence="12">DSM 45356</strain>
    </source>
</reference>
<organism evidence="12 13">
    <name type="scientific">Longispora fulva</name>
    <dbReference type="NCBI Taxonomy" id="619741"/>
    <lineage>
        <taxon>Bacteria</taxon>
        <taxon>Bacillati</taxon>
        <taxon>Actinomycetota</taxon>
        <taxon>Actinomycetes</taxon>
        <taxon>Micromonosporales</taxon>
        <taxon>Micromonosporaceae</taxon>
        <taxon>Longispora</taxon>
    </lineage>
</organism>
<dbReference type="InterPro" id="IPR016039">
    <property type="entry name" value="Thiolase-like"/>
</dbReference>
<dbReference type="NCBIfam" id="TIGR00747">
    <property type="entry name" value="fabH"/>
    <property type="match status" value="1"/>
</dbReference>
<dbReference type="InterPro" id="IPR013747">
    <property type="entry name" value="ACP_syn_III_C"/>
</dbReference>
<evidence type="ECO:0000256" key="2">
    <source>
        <dbReference type="ARBA" id="ARBA00008642"/>
    </source>
</evidence>
<evidence type="ECO:0000256" key="9">
    <source>
        <dbReference type="ARBA" id="ARBA00023315"/>
    </source>
</evidence>
<evidence type="ECO:0000256" key="4">
    <source>
        <dbReference type="ARBA" id="ARBA00022516"/>
    </source>
</evidence>
<dbReference type="PANTHER" id="PTHR34069">
    <property type="entry name" value="3-OXOACYL-[ACYL-CARRIER-PROTEIN] SYNTHASE 3"/>
    <property type="match status" value="1"/>
</dbReference>
<dbReference type="SUPFAM" id="SSF53901">
    <property type="entry name" value="Thiolase-like"/>
    <property type="match status" value="1"/>
</dbReference>
<feature type="domain" description="Beta-ketoacyl-[acyl-carrier-protein] synthase III N-terminal" evidence="11">
    <location>
        <begin position="109"/>
        <end position="186"/>
    </location>
</feature>
<keyword evidence="4" id="KW-0444">Lipid biosynthesis</keyword>
<evidence type="ECO:0000256" key="7">
    <source>
        <dbReference type="ARBA" id="ARBA00023098"/>
    </source>
</evidence>
<keyword evidence="13" id="KW-1185">Reference proteome</keyword>
<protein>
    <submittedName>
        <fullName evidence="12">3-oxoacyl-[acyl-carrier-protein] synthase-3</fullName>
        <ecNumber evidence="12">2.3.1.180</ecNumber>
    </submittedName>
</protein>
<dbReference type="Pfam" id="PF08541">
    <property type="entry name" value="ACP_syn_III_C"/>
    <property type="match status" value="1"/>
</dbReference>
<evidence type="ECO:0000256" key="8">
    <source>
        <dbReference type="ARBA" id="ARBA00023160"/>
    </source>
</evidence>
<dbReference type="GO" id="GO:0006633">
    <property type="term" value="P:fatty acid biosynthetic process"/>
    <property type="evidence" value="ECO:0007669"/>
    <property type="project" value="UniProtKB-KW"/>
</dbReference>
<dbReference type="PANTHER" id="PTHR34069:SF2">
    <property type="entry name" value="BETA-KETOACYL-[ACYL-CARRIER-PROTEIN] SYNTHASE III"/>
    <property type="match status" value="1"/>
</dbReference>
<dbReference type="EC" id="2.3.1.180" evidence="12"/>
<proteinExistence type="inferred from homology"/>
<keyword evidence="7" id="KW-0443">Lipid metabolism</keyword>
<dbReference type="GO" id="GO:0004315">
    <property type="term" value="F:3-oxoacyl-[acyl-carrier-protein] synthase activity"/>
    <property type="evidence" value="ECO:0007669"/>
    <property type="project" value="InterPro"/>
</dbReference>
<accession>A0A8J7KGN3</accession>
<feature type="domain" description="Beta-ketoacyl-[acyl-carrier-protein] synthase III C-terminal" evidence="10">
    <location>
        <begin position="229"/>
        <end position="316"/>
    </location>
</feature>
<keyword evidence="8" id="KW-0275">Fatty acid biosynthesis</keyword>
<evidence type="ECO:0000256" key="1">
    <source>
        <dbReference type="ARBA" id="ARBA00005189"/>
    </source>
</evidence>
<evidence type="ECO:0000259" key="10">
    <source>
        <dbReference type="Pfam" id="PF08541"/>
    </source>
</evidence>
<keyword evidence="3" id="KW-0963">Cytoplasm</keyword>
<dbReference type="CDD" id="cd00830">
    <property type="entry name" value="KAS_III"/>
    <property type="match status" value="1"/>
</dbReference>
<keyword evidence="5 12" id="KW-0808">Transferase</keyword>
<keyword evidence="9 12" id="KW-0012">Acyltransferase</keyword>
<comment type="similarity">
    <text evidence="2">Belongs to the thiolase-like superfamily. FabH family.</text>
</comment>
<dbReference type="GO" id="GO:0044550">
    <property type="term" value="P:secondary metabolite biosynthetic process"/>
    <property type="evidence" value="ECO:0007669"/>
    <property type="project" value="TreeGrafter"/>
</dbReference>
<dbReference type="InterPro" id="IPR004655">
    <property type="entry name" value="FabH"/>
</dbReference>
<dbReference type="Pfam" id="PF08545">
    <property type="entry name" value="ACP_syn_III"/>
    <property type="match status" value="1"/>
</dbReference>
<evidence type="ECO:0000256" key="6">
    <source>
        <dbReference type="ARBA" id="ARBA00022832"/>
    </source>
</evidence>
<keyword evidence="6" id="KW-0276">Fatty acid metabolism</keyword>
<dbReference type="AlphaFoldDB" id="A0A8J7KGN3"/>
<evidence type="ECO:0000256" key="3">
    <source>
        <dbReference type="ARBA" id="ARBA00022490"/>
    </source>
</evidence>
<evidence type="ECO:0000259" key="11">
    <source>
        <dbReference type="Pfam" id="PF08545"/>
    </source>
</evidence>
<dbReference type="GO" id="GO:0033818">
    <property type="term" value="F:beta-ketoacyl-acyl-carrier-protein synthase III activity"/>
    <property type="evidence" value="ECO:0007669"/>
    <property type="project" value="UniProtKB-EC"/>
</dbReference>
<dbReference type="EMBL" id="JADOUF010000001">
    <property type="protein sequence ID" value="MBG6135109.1"/>
    <property type="molecule type" value="Genomic_DNA"/>
</dbReference>